<keyword evidence="1" id="KW-0238">DNA-binding</keyword>
<dbReference type="GO" id="GO:0003677">
    <property type="term" value="F:DNA binding"/>
    <property type="evidence" value="ECO:0007669"/>
    <property type="project" value="UniProtKB-KW"/>
</dbReference>
<dbReference type="InterPro" id="IPR037923">
    <property type="entry name" value="HTH-like"/>
</dbReference>
<dbReference type="Proteomes" id="UP000469440">
    <property type="component" value="Unassembled WGS sequence"/>
</dbReference>
<comment type="caution">
    <text evidence="3">The sequence shown here is derived from an EMBL/GenBank/DDBJ whole genome shotgun (WGS) entry which is preliminary data.</text>
</comment>
<protein>
    <submittedName>
        <fullName evidence="3">AraC-like ligand binding domain protein</fullName>
    </submittedName>
</protein>
<dbReference type="Pfam" id="PF02311">
    <property type="entry name" value="AraC_binding"/>
    <property type="match status" value="1"/>
</dbReference>
<dbReference type="Gene3D" id="2.60.120.10">
    <property type="entry name" value="Jelly Rolls"/>
    <property type="match status" value="1"/>
</dbReference>
<evidence type="ECO:0000256" key="1">
    <source>
        <dbReference type="ARBA" id="ARBA00023125"/>
    </source>
</evidence>
<dbReference type="AlphaFoldDB" id="A0A6N8I1M5"/>
<feature type="domain" description="AraC-type arabinose-binding/dimerisation" evidence="2">
    <location>
        <begin position="32"/>
        <end position="160"/>
    </location>
</feature>
<organism evidence="3 4">
    <name type="scientific">Caproicibacter fermentans</name>
    <dbReference type="NCBI Taxonomy" id="2576756"/>
    <lineage>
        <taxon>Bacteria</taxon>
        <taxon>Bacillati</taxon>
        <taxon>Bacillota</taxon>
        <taxon>Clostridia</taxon>
        <taxon>Eubacteriales</taxon>
        <taxon>Acutalibacteraceae</taxon>
        <taxon>Caproicibacter</taxon>
    </lineage>
</organism>
<dbReference type="InterPro" id="IPR014710">
    <property type="entry name" value="RmlC-like_jellyroll"/>
</dbReference>
<evidence type="ECO:0000313" key="4">
    <source>
        <dbReference type="Proteomes" id="UP000469440"/>
    </source>
</evidence>
<proteinExistence type="predicted"/>
<sequence length="172" mass="20241">MKNLNTYWLREMPDSDFCVDIFKKNHVKRGENIRLHWHEHLQFYYFVKGEAFLECGHNRFEVSPGSIVVINSNELHYLESLSNDLEFDVIRIDPTFLFSNQVDLLQTKYLAPLASNRISFRNLIENDTGVLECVTKILQEYYSKKVGYELAVKASIYQLIVLLLRVLSPEYN</sequence>
<accession>A0A6N8I1M5</accession>
<evidence type="ECO:0000259" key="2">
    <source>
        <dbReference type="Pfam" id="PF02311"/>
    </source>
</evidence>
<reference evidence="3 4" key="1">
    <citation type="submission" date="2019-09" db="EMBL/GenBank/DDBJ databases">
        <title>Genome sequence of Clostridium sp. EA1.</title>
        <authorList>
            <person name="Poehlein A."/>
            <person name="Bengelsdorf F.R."/>
            <person name="Daniel R."/>
        </authorList>
    </citation>
    <scope>NUCLEOTIDE SEQUENCE [LARGE SCALE GENOMIC DNA]</scope>
    <source>
        <strain evidence="3 4">EA1</strain>
    </source>
</reference>
<dbReference type="RefSeq" id="WP_233452799.1">
    <property type="nucleotide sequence ID" value="NZ_VWXL01000068.1"/>
</dbReference>
<keyword evidence="4" id="KW-1185">Reference proteome</keyword>
<dbReference type="EMBL" id="VWXL01000068">
    <property type="protein sequence ID" value="MVB11650.1"/>
    <property type="molecule type" value="Genomic_DNA"/>
</dbReference>
<dbReference type="SUPFAM" id="SSF51215">
    <property type="entry name" value="Regulatory protein AraC"/>
    <property type="match status" value="1"/>
</dbReference>
<evidence type="ECO:0000313" key="3">
    <source>
        <dbReference type="EMBL" id="MVB11650.1"/>
    </source>
</evidence>
<name>A0A6N8I1M5_9FIRM</name>
<dbReference type="GO" id="GO:0006355">
    <property type="term" value="P:regulation of DNA-templated transcription"/>
    <property type="evidence" value="ECO:0007669"/>
    <property type="project" value="InterPro"/>
</dbReference>
<dbReference type="InterPro" id="IPR003313">
    <property type="entry name" value="AraC-bd"/>
</dbReference>
<gene>
    <name evidence="3" type="ORF">CAFE_23720</name>
</gene>